<sequence>MAENKKSTLSFLKESIPITYIILVCFGYFNKSLYFDKFGVDILYYLTVQELAFSFIPVGSAIVVALLFMIIILAPMVVFGSDEYIDSEMEKDRFNPYQGINKIKHATFKKISKHTYWIISIATSLYLNLIPILLVAYFAIFRKIGESLPNSELIVLLMIFWGIIFFLKFKFHQNSKNKKNPRIILFVYFILMIVVFIVYSEINIKRAERIRNGDADYSIHLINDKKEIKTTKELIFFGQTNDFIFLRNTNTNENRILKKSDFKELIIKKLKK</sequence>
<evidence type="ECO:0000313" key="3">
    <source>
        <dbReference type="Proteomes" id="UP000198999"/>
    </source>
</evidence>
<reference evidence="2 3" key="1">
    <citation type="submission" date="2016-10" db="EMBL/GenBank/DDBJ databases">
        <authorList>
            <person name="de Groot N.N."/>
        </authorList>
    </citation>
    <scope>NUCLEOTIDE SEQUENCE [LARGE SCALE GENOMIC DNA]</scope>
    <source>
        <strain evidence="2 3">DSM 21035</strain>
    </source>
</reference>
<proteinExistence type="predicted"/>
<dbReference type="Proteomes" id="UP000198999">
    <property type="component" value="Unassembled WGS sequence"/>
</dbReference>
<dbReference type="EMBL" id="FOFN01000002">
    <property type="protein sequence ID" value="SEQ49922.1"/>
    <property type="molecule type" value="Genomic_DNA"/>
</dbReference>
<dbReference type="AlphaFoldDB" id="A0A1H9GIK8"/>
<keyword evidence="3" id="KW-1185">Reference proteome</keyword>
<dbReference type="OrthoDB" id="1434147at2"/>
<feature type="transmembrane region" description="Helical" evidence="1">
    <location>
        <begin position="51"/>
        <end position="79"/>
    </location>
</feature>
<keyword evidence="1" id="KW-0812">Transmembrane</keyword>
<name>A0A1H9GIK8_9FLAO</name>
<gene>
    <name evidence="2" type="ORF">SAMN05421824_1807</name>
</gene>
<keyword evidence="1" id="KW-1133">Transmembrane helix</keyword>
<dbReference type="RefSeq" id="WP_092578681.1">
    <property type="nucleotide sequence ID" value="NZ_FOFN01000002.1"/>
</dbReference>
<keyword evidence="1" id="KW-0472">Membrane</keyword>
<organism evidence="2 3">
    <name type="scientific">Hyunsoonleella jejuensis</name>
    <dbReference type="NCBI Taxonomy" id="419940"/>
    <lineage>
        <taxon>Bacteria</taxon>
        <taxon>Pseudomonadati</taxon>
        <taxon>Bacteroidota</taxon>
        <taxon>Flavobacteriia</taxon>
        <taxon>Flavobacteriales</taxon>
        <taxon>Flavobacteriaceae</taxon>
    </lineage>
</organism>
<feature type="transmembrane region" description="Helical" evidence="1">
    <location>
        <begin position="12"/>
        <end position="31"/>
    </location>
</feature>
<accession>A0A1H9GIK8</accession>
<evidence type="ECO:0000313" key="2">
    <source>
        <dbReference type="EMBL" id="SEQ49922.1"/>
    </source>
</evidence>
<feature type="transmembrane region" description="Helical" evidence="1">
    <location>
        <begin position="116"/>
        <end position="141"/>
    </location>
</feature>
<feature type="transmembrane region" description="Helical" evidence="1">
    <location>
        <begin position="183"/>
        <end position="202"/>
    </location>
</feature>
<feature type="transmembrane region" description="Helical" evidence="1">
    <location>
        <begin position="153"/>
        <end position="171"/>
    </location>
</feature>
<protein>
    <submittedName>
        <fullName evidence="2">Uncharacterized protein</fullName>
    </submittedName>
</protein>
<evidence type="ECO:0000256" key="1">
    <source>
        <dbReference type="SAM" id="Phobius"/>
    </source>
</evidence>